<evidence type="ECO:0000313" key="2">
    <source>
        <dbReference type="EMBL" id="SPS00793.1"/>
    </source>
</evidence>
<dbReference type="RefSeq" id="WP_116385549.1">
    <property type="nucleotide sequence ID" value="NZ_LS483234.1"/>
</dbReference>
<evidence type="ECO:0000256" key="1">
    <source>
        <dbReference type="SAM" id="Phobius"/>
    </source>
</evidence>
<reference evidence="2 3" key="1">
    <citation type="submission" date="2018-01" db="EMBL/GenBank/DDBJ databases">
        <authorList>
            <person name="Gaut B.S."/>
            <person name="Morton B.R."/>
            <person name="Clegg M.T."/>
            <person name="Duvall M.R."/>
        </authorList>
    </citation>
    <scope>NUCLEOTIDE SEQUENCE [LARGE SCALE GENOMIC DNA]</scope>
    <source>
        <strain evidence="2">Cupriavidus taiwanensis cmp 52</strain>
    </source>
</reference>
<keyword evidence="1" id="KW-0812">Transmembrane</keyword>
<feature type="transmembrane region" description="Helical" evidence="1">
    <location>
        <begin position="246"/>
        <end position="263"/>
    </location>
</feature>
<dbReference type="Pfam" id="PF09948">
    <property type="entry name" value="PpoB2"/>
    <property type="match status" value="1"/>
</dbReference>
<accession>A0A375JA04</accession>
<organism evidence="2 3">
    <name type="scientific">Cupriavidus taiwanensis</name>
    <dbReference type="NCBI Taxonomy" id="164546"/>
    <lineage>
        <taxon>Bacteria</taxon>
        <taxon>Pseudomonadati</taxon>
        <taxon>Pseudomonadota</taxon>
        <taxon>Betaproteobacteria</taxon>
        <taxon>Burkholderiales</taxon>
        <taxon>Burkholderiaceae</taxon>
        <taxon>Cupriavidus</taxon>
    </lineage>
</organism>
<keyword evidence="1" id="KW-1133">Transmembrane helix</keyword>
<name>A0A375JA04_9BURK</name>
<feature type="transmembrane region" description="Helical" evidence="1">
    <location>
        <begin position="210"/>
        <end position="234"/>
    </location>
</feature>
<evidence type="ECO:0000313" key="3">
    <source>
        <dbReference type="Proteomes" id="UP000256805"/>
    </source>
</evidence>
<feature type="transmembrane region" description="Helical" evidence="1">
    <location>
        <begin position="149"/>
        <end position="167"/>
    </location>
</feature>
<dbReference type="InterPro" id="IPR018688">
    <property type="entry name" value="PpoB2-like"/>
</dbReference>
<proteinExistence type="predicted"/>
<feature type="transmembrane region" description="Helical" evidence="1">
    <location>
        <begin position="12"/>
        <end position="31"/>
    </location>
</feature>
<sequence length="264" mass="28030">MSALEYVLGRERTITSLGIVVIVALSWGYLWTGAGTGMSALDMTAVTLFPHRLPGGMGGMDTSLSTVILMWWVMMVAMMTPSAAPVVLLYRRVLRHHDAYAGGSAATSMFLLAGYLTAWLAFAIGAAALQLALQPTGLISAMMLWSKSALLSAAVLLAAGVYQFLPLKRACLAQCRSPAAFLVAHWRPGVAGSFLLGLRHGAYCVGCCWMLMALLFVGGIMNIVWIAALSLVVFVEKILPGGERAGRVLGVLLIVWAGATLLVE</sequence>
<feature type="transmembrane region" description="Helical" evidence="1">
    <location>
        <begin position="69"/>
        <end position="90"/>
    </location>
</feature>
<dbReference type="EMBL" id="OVTA01000040">
    <property type="protein sequence ID" value="SPS00793.1"/>
    <property type="molecule type" value="Genomic_DNA"/>
</dbReference>
<feature type="transmembrane region" description="Helical" evidence="1">
    <location>
        <begin position="110"/>
        <end position="129"/>
    </location>
</feature>
<gene>
    <name evidence="2" type="ORF">CBM2634_B170120</name>
</gene>
<protein>
    <submittedName>
        <fullName evidence="2">Metal-binding integral membrane protein-like protein</fullName>
    </submittedName>
</protein>
<dbReference type="Proteomes" id="UP000256805">
    <property type="component" value="Unassembled WGS sequence"/>
</dbReference>
<dbReference type="AlphaFoldDB" id="A0A375JA04"/>
<keyword evidence="1" id="KW-0472">Membrane</keyword>